<dbReference type="Proteomes" id="UP000387223">
    <property type="component" value="Unassembled WGS sequence"/>
</dbReference>
<name>A0A5M3Q516_9GAMM</name>
<proteinExistence type="predicted"/>
<dbReference type="RefSeq" id="WP_136632445.1">
    <property type="nucleotide sequence ID" value="NZ_BGZI01000034.1"/>
</dbReference>
<gene>
    <name evidence="1" type="ORF">MSSD14B_38190</name>
</gene>
<evidence type="ECO:0000313" key="1">
    <source>
        <dbReference type="EMBL" id="GBO90151.1"/>
    </source>
</evidence>
<sequence>MDYLEACIGISPIYDSSFKEILSLAEALKHSQIPSRPVCIVFTIDDERRNLLKILRMVSAFAKIRILSRFLSNNGSFFTKAYGVYPTTKQPIVVFELQSHAETYVVDKLLPEGPTGLSGYLRLLFTRLTKINPMLGGVAIVIRAKA</sequence>
<reference evidence="1 2" key="1">
    <citation type="journal article" date="2019" name="J. Gen. Appl. Microbiol.">
        <title>Aerobic degradation of cis-dichloroethene by the marine bacterium Marinobacter salsuginis strain 5N-3.</title>
        <authorList>
            <person name="Inoue Y."/>
            <person name="Fukunaga Y."/>
            <person name="Katsumata H."/>
            <person name="Ohji S."/>
            <person name="Hosoyama A."/>
            <person name="Mori K."/>
            <person name="Ando K."/>
        </authorList>
    </citation>
    <scope>NUCLEOTIDE SEQUENCE [LARGE SCALE GENOMIC DNA]</scope>
    <source>
        <strain evidence="1 2">NBRC 109114</strain>
    </source>
</reference>
<protein>
    <submittedName>
        <fullName evidence="1">Uncharacterized protein</fullName>
    </submittedName>
</protein>
<comment type="caution">
    <text evidence="1">The sequence shown here is derived from an EMBL/GenBank/DDBJ whole genome shotgun (WGS) entry which is preliminary data.</text>
</comment>
<dbReference type="EMBL" id="BGZI01000034">
    <property type="protein sequence ID" value="GBO90151.1"/>
    <property type="molecule type" value="Genomic_DNA"/>
</dbReference>
<evidence type="ECO:0000313" key="2">
    <source>
        <dbReference type="Proteomes" id="UP000387223"/>
    </source>
</evidence>
<accession>A0A5M3Q516</accession>
<dbReference type="AlphaFoldDB" id="A0A5M3Q516"/>
<organism evidence="1 2">
    <name type="scientific">Marinobacter salsuginis</name>
    <dbReference type="NCBI Taxonomy" id="418719"/>
    <lineage>
        <taxon>Bacteria</taxon>
        <taxon>Pseudomonadati</taxon>
        <taxon>Pseudomonadota</taxon>
        <taxon>Gammaproteobacteria</taxon>
        <taxon>Pseudomonadales</taxon>
        <taxon>Marinobacteraceae</taxon>
        <taxon>Marinobacter</taxon>
    </lineage>
</organism>